<dbReference type="KEGG" id="bpg:Bathy08g03830"/>
<proteinExistence type="predicted"/>
<dbReference type="AlphaFoldDB" id="K8F8B4"/>
<sequence length="212" mass="25359">MSSRKTLPILRWLTQHARQQRRREQPRLFCEQRERTLFSGVGNFFSSSSSSSSSKKEEDNKEEEESIDSIARRDGKFDFLHVAERLFEEEEEEDKKKKQTREDYTRRWEYHAWHLFLALAVPVGLSASVVSHVRRHPHPNLLLRKENEMKETRLKAEEAMTEQKKFETNVIEKARKENEGRYGKLAERMERLEREMEEEKKKKKKKSSDDGC</sequence>
<dbReference type="GeneID" id="19014362"/>
<gene>
    <name evidence="2" type="ORF">Bathy08g03830</name>
</gene>
<name>K8F8B4_9CHLO</name>
<feature type="region of interest" description="Disordered" evidence="1">
    <location>
        <begin position="41"/>
        <end position="72"/>
    </location>
</feature>
<organism evidence="2 3">
    <name type="scientific">Bathycoccus prasinos</name>
    <dbReference type="NCBI Taxonomy" id="41875"/>
    <lineage>
        <taxon>Eukaryota</taxon>
        <taxon>Viridiplantae</taxon>
        <taxon>Chlorophyta</taxon>
        <taxon>Mamiellophyceae</taxon>
        <taxon>Mamiellales</taxon>
        <taxon>Bathycoccaceae</taxon>
        <taxon>Bathycoccus</taxon>
    </lineage>
</organism>
<evidence type="ECO:0000313" key="2">
    <source>
        <dbReference type="EMBL" id="CCO17843.1"/>
    </source>
</evidence>
<feature type="region of interest" description="Disordered" evidence="1">
    <location>
        <begin position="177"/>
        <end position="212"/>
    </location>
</feature>
<protein>
    <submittedName>
        <fullName evidence="2">Uncharacterized protein</fullName>
    </submittedName>
</protein>
<dbReference type="Proteomes" id="UP000198341">
    <property type="component" value="Chromosome 8"/>
</dbReference>
<dbReference type="EMBL" id="FO082271">
    <property type="protein sequence ID" value="CCO17843.1"/>
    <property type="molecule type" value="Genomic_DNA"/>
</dbReference>
<feature type="compositionally biased region" description="Basic and acidic residues" evidence="1">
    <location>
        <begin position="177"/>
        <end position="200"/>
    </location>
</feature>
<evidence type="ECO:0000313" key="3">
    <source>
        <dbReference type="Proteomes" id="UP000198341"/>
    </source>
</evidence>
<feature type="compositionally biased region" description="Low complexity" evidence="1">
    <location>
        <begin position="43"/>
        <end position="53"/>
    </location>
</feature>
<keyword evidence="3" id="KW-1185">Reference proteome</keyword>
<accession>K8F8B4</accession>
<evidence type="ECO:0000256" key="1">
    <source>
        <dbReference type="SAM" id="MobiDB-lite"/>
    </source>
</evidence>
<reference evidence="2 3" key="1">
    <citation type="submission" date="2011-10" db="EMBL/GenBank/DDBJ databases">
        <authorList>
            <person name="Genoscope - CEA"/>
        </authorList>
    </citation>
    <scope>NUCLEOTIDE SEQUENCE [LARGE SCALE GENOMIC DNA]</scope>
    <source>
        <strain evidence="2 3">RCC 1105</strain>
    </source>
</reference>
<dbReference type="RefSeq" id="XP_007511722.1">
    <property type="nucleotide sequence ID" value="XM_007511660.1"/>
</dbReference>